<comment type="caution">
    <text evidence="2">The sequence shown here is derived from an EMBL/GenBank/DDBJ whole genome shotgun (WGS) entry which is preliminary data.</text>
</comment>
<protein>
    <submittedName>
        <fullName evidence="2">Uncharacterized protein</fullName>
    </submittedName>
</protein>
<feature type="region of interest" description="Disordered" evidence="1">
    <location>
        <begin position="158"/>
        <end position="240"/>
    </location>
</feature>
<keyword evidence="3" id="KW-1185">Reference proteome</keyword>
<feature type="region of interest" description="Disordered" evidence="1">
    <location>
        <begin position="348"/>
        <end position="373"/>
    </location>
</feature>
<proteinExistence type="predicted"/>
<dbReference type="Pfam" id="PF13384">
    <property type="entry name" value="HTH_23"/>
    <property type="match status" value="1"/>
</dbReference>
<accession>A0A7J6T8Q9</accession>
<evidence type="ECO:0000256" key="1">
    <source>
        <dbReference type="SAM" id="MobiDB-lite"/>
    </source>
</evidence>
<feature type="region of interest" description="Disordered" evidence="1">
    <location>
        <begin position="1"/>
        <end position="20"/>
    </location>
</feature>
<feature type="compositionally biased region" description="Low complexity" evidence="1">
    <location>
        <begin position="184"/>
        <end position="239"/>
    </location>
</feature>
<sequence length="553" mass="61741">MGLKPSLSESERATIIQQSAGGKSTVEIARYLGRDPRTVRRYIDDSGGQYTRPTGPRKTFSAVGTVPRMGTVEDAKQRIERIIRDHERRNPGIGEPEGAAEDWAFRDAVREEFGIHYHKSLKSWFYWLPEGGTRGKKCIKPGVLNALRFLCEDKAKREEAERLGKGSVTAVRHRKRKHHETIQSPDSESSTPSDSESATPADSESGMPSDSESGMPSDSESASPSDSESGAAEPESPDSTLVLSARKTLIDLIKMGSICGVTRGLRGMMGESFRGAVRKQFRIFYNAYHSRWFYYTASGRTRARNCAVVGVLDALRLICEDQMRDKETGERGNCSILRARLPKRKFSEGLAPSRDDESSPSSDELRSMRASSGANLRGEVSRLKCSLAGLRKLAEQRQERIDELEAAAWARPAVADGADGRERAARVEAGEVAALTAEVGEWKKKFEEEMELRDEDRQAAAEELELAREVNSMRESAMRGELKALREETAGLKKAFADAHSEINRWMTADRRIRKIERTCEATLNSVRYITDWTQGTQVMKMMQVVPVLLRKE</sequence>
<evidence type="ECO:0000313" key="3">
    <source>
        <dbReference type="Proteomes" id="UP000553632"/>
    </source>
</evidence>
<organism evidence="2 3">
    <name type="scientific">Perkinsus olseni</name>
    <name type="common">Perkinsus atlanticus</name>
    <dbReference type="NCBI Taxonomy" id="32597"/>
    <lineage>
        <taxon>Eukaryota</taxon>
        <taxon>Sar</taxon>
        <taxon>Alveolata</taxon>
        <taxon>Perkinsozoa</taxon>
        <taxon>Perkinsea</taxon>
        <taxon>Perkinsida</taxon>
        <taxon>Perkinsidae</taxon>
        <taxon>Perkinsus</taxon>
    </lineage>
</organism>
<reference evidence="2 3" key="1">
    <citation type="submission" date="2020-04" db="EMBL/GenBank/DDBJ databases">
        <title>Perkinsus olseni comparative genomics.</title>
        <authorList>
            <person name="Bogema D.R."/>
        </authorList>
    </citation>
    <scope>NUCLEOTIDE SEQUENCE [LARGE SCALE GENOMIC DNA]</scope>
    <source>
        <strain evidence="2 3">ATCC PRA-207</strain>
    </source>
</reference>
<dbReference type="Proteomes" id="UP000553632">
    <property type="component" value="Unassembled WGS sequence"/>
</dbReference>
<dbReference type="EMBL" id="JABANO010013017">
    <property type="protein sequence ID" value="KAF4740836.1"/>
    <property type="molecule type" value="Genomic_DNA"/>
</dbReference>
<dbReference type="AlphaFoldDB" id="A0A7J6T8Q9"/>
<feature type="compositionally biased region" description="Basic and acidic residues" evidence="1">
    <location>
        <begin position="353"/>
        <end position="367"/>
    </location>
</feature>
<evidence type="ECO:0000313" key="2">
    <source>
        <dbReference type="EMBL" id="KAF4740836.1"/>
    </source>
</evidence>
<name>A0A7J6T8Q9_PEROL</name>
<gene>
    <name evidence="2" type="ORF">FOZ63_005862</name>
</gene>